<proteinExistence type="predicted"/>
<evidence type="ECO:0000313" key="3">
    <source>
        <dbReference type="Proteomes" id="UP000184330"/>
    </source>
</evidence>
<protein>
    <submittedName>
        <fullName evidence="2">Uncharacterized protein</fullName>
    </submittedName>
</protein>
<gene>
    <name evidence="2" type="ORF">PAC_10672</name>
</gene>
<evidence type="ECO:0000313" key="2">
    <source>
        <dbReference type="EMBL" id="CZR60776.1"/>
    </source>
</evidence>
<evidence type="ECO:0000256" key="1">
    <source>
        <dbReference type="SAM" id="Phobius"/>
    </source>
</evidence>
<dbReference type="EMBL" id="FJOG01000016">
    <property type="protein sequence ID" value="CZR60776.1"/>
    <property type="molecule type" value="Genomic_DNA"/>
</dbReference>
<dbReference type="Proteomes" id="UP000184330">
    <property type="component" value="Unassembled WGS sequence"/>
</dbReference>
<accession>A0A1L7X6X5</accession>
<name>A0A1L7X6X5_9HELO</name>
<keyword evidence="3" id="KW-1185">Reference proteome</keyword>
<feature type="transmembrane region" description="Helical" evidence="1">
    <location>
        <begin position="39"/>
        <end position="59"/>
    </location>
</feature>
<dbReference type="STRING" id="576137.A0A1L7X6X5"/>
<dbReference type="OrthoDB" id="5327951at2759"/>
<keyword evidence="1" id="KW-0472">Membrane</keyword>
<keyword evidence="1" id="KW-0812">Transmembrane</keyword>
<dbReference type="AlphaFoldDB" id="A0A1L7X6X5"/>
<organism evidence="2 3">
    <name type="scientific">Phialocephala subalpina</name>
    <dbReference type="NCBI Taxonomy" id="576137"/>
    <lineage>
        <taxon>Eukaryota</taxon>
        <taxon>Fungi</taxon>
        <taxon>Dikarya</taxon>
        <taxon>Ascomycota</taxon>
        <taxon>Pezizomycotina</taxon>
        <taxon>Leotiomycetes</taxon>
        <taxon>Helotiales</taxon>
        <taxon>Mollisiaceae</taxon>
        <taxon>Phialocephala</taxon>
        <taxon>Phialocephala fortinii species complex</taxon>
    </lineage>
</organism>
<reference evidence="2 3" key="1">
    <citation type="submission" date="2016-03" db="EMBL/GenBank/DDBJ databases">
        <authorList>
            <person name="Ploux O."/>
        </authorList>
    </citation>
    <scope>NUCLEOTIDE SEQUENCE [LARGE SCALE GENOMIC DNA]</scope>
    <source>
        <strain evidence="2 3">UAMH 11012</strain>
    </source>
</reference>
<keyword evidence="1" id="KW-1133">Transmembrane helix</keyword>
<sequence length="428" mass="50124">MAKISIAKILGSDRDQDAALLPTPTTWTSRVTRLPRRTLYFLIAAVLLIQSLITYRLFFYEPPLTIAPPYNVAETVGLITKWYELLQDMKYLGPDEISYPPHDINITLAQHMSLNPLVIETMQQMPYINRNTEGGWMGERDILYRDSRFVDYRNKEDLYLSRDPLGHWIIYNAKYTNNTFEEAMLDFDELFPKSAIPISIVRGGMWGTGDAIVLDTATNRFHVISTQGDGNRDYFFQRYETRDETPREYKVKRGGWYGPGIQYARTIPDALEDFILKTSSLDEGFVPGGVYTEKTYTPELCPPRWEGWVRDLYQKSGWPSVEVMKDYLFPRNITTPSRPFDVFGSSNFLEEMNKLKHNISVRYMPDWYLPVPRVEEYIQRLENWYDLTPEQIEYARSDEEEVPVNLKGWAGNYYGTKHWEVYGRGDWR</sequence>